<feature type="compositionally biased region" description="Gly residues" evidence="1">
    <location>
        <begin position="31"/>
        <end position="50"/>
    </location>
</feature>
<organism evidence="2 3">
    <name type="scientific">Chiloscyllium punctatum</name>
    <name type="common">Brownbanded bambooshark</name>
    <name type="synonym">Hemiscyllium punctatum</name>
    <dbReference type="NCBI Taxonomy" id="137246"/>
    <lineage>
        <taxon>Eukaryota</taxon>
        <taxon>Metazoa</taxon>
        <taxon>Chordata</taxon>
        <taxon>Craniata</taxon>
        <taxon>Vertebrata</taxon>
        <taxon>Chondrichthyes</taxon>
        <taxon>Elasmobranchii</taxon>
        <taxon>Galeomorphii</taxon>
        <taxon>Galeoidea</taxon>
        <taxon>Orectolobiformes</taxon>
        <taxon>Hemiscylliidae</taxon>
        <taxon>Chiloscyllium</taxon>
    </lineage>
</organism>
<evidence type="ECO:0000256" key="1">
    <source>
        <dbReference type="SAM" id="MobiDB-lite"/>
    </source>
</evidence>
<dbReference type="AlphaFoldDB" id="A0A401RZQ2"/>
<keyword evidence="3" id="KW-1185">Reference proteome</keyword>
<accession>A0A401RZQ2</accession>
<evidence type="ECO:0000313" key="3">
    <source>
        <dbReference type="Proteomes" id="UP000287033"/>
    </source>
</evidence>
<gene>
    <name evidence="2" type="ORF">chiPu_0002035</name>
</gene>
<feature type="region of interest" description="Disordered" evidence="1">
    <location>
        <begin position="1"/>
        <end position="50"/>
    </location>
</feature>
<comment type="caution">
    <text evidence="2">The sequence shown here is derived from an EMBL/GenBank/DDBJ whole genome shotgun (WGS) entry which is preliminary data.</text>
</comment>
<name>A0A401RZQ2_CHIPU</name>
<sequence length="114" mass="11864">MASRADGDGVTSQSNHRGQSRTGSERSLGSVGMGLGEKGRECGNGTGGEVSGVWEWDWGRRVGSVGMGLGEKPRECGNGTAGEASGVWEWDWGRSLGSVGMGQELMMQIAQSSL</sequence>
<proteinExistence type="predicted"/>
<protein>
    <submittedName>
        <fullName evidence="2">Uncharacterized protein</fullName>
    </submittedName>
</protein>
<dbReference type="Proteomes" id="UP000287033">
    <property type="component" value="Unassembled WGS sequence"/>
</dbReference>
<evidence type="ECO:0000313" key="2">
    <source>
        <dbReference type="EMBL" id="GCC23637.1"/>
    </source>
</evidence>
<reference evidence="2 3" key="1">
    <citation type="journal article" date="2018" name="Nat. Ecol. Evol.">
        <title>Shark genomes provide insights into elasmobranch evolution and the origin of vertebrates.</title>
        <authorList>
            <person name="Hara Y"/>
            <person name="Yamaguchi K"/>
            <person name="Onimaru K"/>
            <person name="Kadota M"/>
            <person name="Koyanagi M"/>
            <person name="Keeley SD"/>
            <person name="Tatsumi K"/>
            <person name="Tanaka K"/>
            <person name="Motone F"/>
            <person name="Kageyama Y"/>
            <person name="Nozu R"/>
            <person name="Adachi N"/>
            <person name="Nishimura O"/>
            <person name="Nakagawa R"/>
            <person name="Tanegashima C"/>
            <person name="Kiyatake I"/>
            <person name="Matsumoto R"/>
            <person name="Murakumo K"/>
            <person name="Nishida K"/>
            <person name="Terakita A"/>
            <person name="Kuratani S"/>
            <person name="Sato K"/>
            <person name="Hyodo S Kuraku.S."/>
        </authorList>
    </citation>
    <scope>NUCLEOTIDE SEQUENCE [LARGE SCALE GENOMIC DNA]</scope>
</reference>
<dbReference type="EMBL" id="BEZZ01000035">
    <property type="protein sequence ID" value="GCC23637.1"/>
    <property type="molecule type" value="Genomic_DNA"/>
</dbReference>
<feature type="compositionally biased region" description="Polar residues" evidence="1">
    <location>
        <begin position="10"/>
        <end position="27"/>
    </location>
</feature>